<keyword evidence="1" id="KW-0175">Coiled coil</keyword>
<evidence type="ECO:0000256" key="2">
    <source>
        <dbReference type="SAM" id="MobiDB-lite"/>
    </source>
</evidence>
<evidence type="ECO:0000313" key="4">
    <source>
        <dbReference type="Proteomes" id="UP000077266"/>
    </source>
</evidence>
<dbReference type="Proteomes" id="UP000077266">
    <property type="component" value="Unassembled WGS sequence"/>
</dbReference>
<feature type="region of interest" description="Disordered" evidence="2">
    <location>
        <begin position="168"/>
        <end position="210"/>
    </location>
</feature>
<protein>
    <submittedName>
        <fullName evidence="3">Uncharacterized protein</fullName>
    </submittedName>
</protein>
<feature type="compositionally biased region" description="Basic and acidic residues" evidence="2">
    <location>
        <begin position="190"/>
        <end position="210"/>
    </location>
</feature>
<dbReference type="AlphaFoldDB" id="A0A165D4D0"/>
<evidence type="ECO:0000313" key="3">
    <source>
        <dbReference type="EMBL" id="KZV83760.1"/>
    </source>
</evidence>
<accession>A0A165D4D0</accession>
<feature type="coiled-coil region" evidence="1">
    <location>
        <begin position="49"/>
        <end position="165"/>
    </location>
</feature>
<feature type="non-terminal residue" evidence="3">
    <location>
        <position position="1"/>
    </location>
</feature>
<dbReference type="InParanoid" id="A0A165D4D0"/>
<gene>
    <name evidence="3" type="ORF">EXIGLDRAFT_777252</name>
</gene>
<keyword evidence="4" id="KW-1185">Reference proteome</keyword>
<reference evidence="3 4" key="1">
    <citation type="journal article" date="2016" name="Mol. Biol. Evol.">
        <title>Comparative Genomics of Early-Diverging Mushroom-Forming Fungi Provides Insights into the Origins of Lignocellulose Decay Capabilities.</title>
        <authorList>
            <person name="Nagy L.G."/>
            <person name="Riley R."/>
            <person name="Tritt A."/>
            <person name="Adam C."/>
            <person name="Daum C."/>
            <person name="Floudas D."/>
            <person name="Sun H."/>
            <person name="Yadav J.S."/>
            <person name="Pangilinan J."/>
            <person name="Larsson K.H."/>
            <person name="Matsuura K."/>
            <person name="Barry K."/>
            <person name="Labutti K."/>
            <person name="Kuo R."/>
            <person name="Ohm R.A."/>
            <person name="Bhattacharya S.S."/>
            <person name="Shirouzu T."/>
            <person name="Yoshinaga Y."/>
            <person name="Martin F.M."/>
            <person name="Grigoriev I.V."/>
            <person name="Hibbett D.S."/>
        </authorList>
    </citation>
    <scope>NUCLEOTIDE SEQUENCE [LARGE SCALE GENOMIC DNA]</scope>
    <source>
        <strain evidence="3 4">HHB12029</strain>
    </source>
</reference>
<organism evidence="3 4">
    <name type="scientific">Exidia glandulosa HHB12029</name>
    <dbReference type="NCBI Taxonomy" id="1314781"/>
    <lineage>
        <taxon>Eukaryota</taxon>
        <taxon>Fungi</taxon>
        <taxon>Dikarya</taxon>
        <taxon>Basidiomycota</taxon>
        <taxon>Agaricomycotina</taxon>
        <taxon>Agaricomycetes</taxon>
        <taxon>Auriculariales</taxon>
        <taxon>Exidiaceae</taxon>
        <taxon>Exidia</taxon>
    </lineage>
</organism>
<name>A0A165D4D0_EXIGL</name>
<evidence type="ECO:0000256" key="1">
    <source>
        <dbReference type="SAM" id="Coils"/>
    </source>
</evidence>
<feature type="compositionally biased region" description="Basic and acidic residues" evidence="2">
    <location>
        <begin position="168"/>
        <end position="182"/>
    </location>
</feature>
<proteinExistence type="predicted"/>
<dbReference type="EMBL" id="KV426256">
    <property type="protein sequence ID" value="KZV83760.1"/>
    <property type="molecule type" value="Genomic_DNA"/>
</dbReference>
<sequence>ELRLRYYVQYASDFPALPTSTQHPSFPLQSATFPFSTTTSAGNGVQKERDSLRRQVGQLQLERDAAKRQGAEAAKKLREELDALQAQYATLRRNLALQNNAFAEHKRRAEDAEAKLRVEHDRHLESLRKRIAALEQSKADLATGKAFQRAEIQELRRTIAALLLEKERRDADSDDSSAERARQQRKKRRAEPESDAEREHREREAFERMSGRWDAREKLRKKTPLERYHLQWEHLLSDLDLASLPTTEKDNLFP</sequence>